<feature type="compositionally biased region" description="Basic and acidic residues" evidence="1">
    <location>
        <begin position="225"/>
        <end position="239"/>
    </location>
</feature>
<evidence type="ECO:0000313" key="2">
    <source>
        <dbReference type="EMBL" id="GAA4256486.1"/>
    </source>
</evidence>
<accession>A0ABP8DI68</accession>
<evidence type="ECO:0008006" key="4">
    <source>
        <dbReference type="Google" id="ProtNLM"/>
    </source>
</evidence>
<proteinExistence type="predicted"/>
<keyword evidence="3" id="KW-1185">Reference proteome</keyword>
<organism evidence="2 3">
    <name type="scientific">Dactylosporangium darangshiense</name>
    <dbReference type="NCBI Taxonomy" id="579108"/>
    <lineage>
        <taxon>Bacteria</taxon>
        <taxon>Bacillati</taxon>
        <taxon>Actinomycetota</taxon>
        <taxon>Actinomycetes</taxon>
        <taxon>Micromonosporales</taxon>
        <taxon>Micromonosporaceae</taxon>
        <taxon>Dactylosporangium</taxon>
    </lineage>
</organism>
<sequence length="340" mass="37139">MNPRATPTAFVDESFIHRAGHPGVYLLAAVLVEPGEVERAEEAARTAAGSSEFHATRLHSRGHMGVVEAMLEAVAQWAGWNVVVAHTPIGPHREAARQSALQRLLRYLDGQKVGDVVLDRRADTAQIGLAQQRGQRLADPEHRDLRTYRHLVRGGEISNRMRLVHHDDTTRPGLWMADAVVWSTRRALAADEPQWLYRVIDATTVLHAQTGTVLTVSDDGAALPDGDRGPHRRAQRDEVSAQPMLSSPAPYRVARRGRYPDSVGRYMASILQQIAAATVPVQAARLVTEVRQLRAEVDRLTRAVAGGAVHDGRLADGASRLEHPIEHNSAGRAVDGPDLG</sequence>
<evidence type="ECO:0000256" key="1">
    <source>
        <dbReference type="SAM" id="MobiDB-lite"/>
    </source>
</evidence>
<protein>
    <recommendedName>
        <fullName evidence="4">DUF3800 domain-containing protein</fullName>
    </recommendedName>
</protein>
<dbReference type="Proteomes" id="UP001500620">
    <property type="component" value="Unassembled WGS sequence"/>
</dbReference>
<reference evidence="3" key="1">
    <citation type="journal article" date="2019" name="Int. J. Syst. Evol. Microbiol.">
        <title>The Global Catalogue of Microorganisms (GCM) 10K type strain sequencing project: providing services to taxonomists for standard genome sequencing and annotation.</title>
        <authorList>
            <consortium name="The Broad Institute Genomics Platform"/>
            <consortium name="The Broad Institute Genome Sequencing Center for Infectious Disease"/>
            <person name="Wu L."/>
            <person name="Ma J."/>
        </authorList>
    </citation>
    <scope>NUCLEOTIDE SEQUENCE [LARGE SCALE GENOMIC DNA]</scope>
    <source>
        <strain evidence="3">JCM 17441</strain>
    </source>
</reference>
<evidence type="ECO:0000313" key="3">
    <source>
        <dbReference type="Proteomes" id="UP001500620"/>
    </source>
</evidence>
<gene>
    <name evidence="2" type="ORF">GCM10022255_069520</name>
</gene>
<dbReference type="EMBL" id="BAABAT010000024">
    <property type="protein sequence ID" value="GAA4256486.1"/>
    <property type="molecule type" value="Genomic_DNA"/>
</dbReference>
<comment type="caution">
    <text evidence="2">The sequence shown here is derived from an EMBL/GenBank/DDBJ whole genome shotgun (WGS) entry which is preliminary data.</text>
</comment>
<feature type="region of interest" description="Disordered" evidence="1">
    <location>
        <begin position="318"/>
        <end position="340"/>
    </location>
</feature>
<name>A0ABP8DI68_9ACTN</name>
<feature type="region of interest" description="Disordered" evidence="1">
    <location>
        <begin position="217"/>
        <end position="244"/>
    </location>
</feature>